<evidence type="ECO:0000313" key="2">
    <source>
        <dbReference type="Proteomes" id="UP000305401"/>
    </source>
</evidence>
<gene>
    <name evidence="1" type="ORF">E5990_07925</name>
</gene>
<comment type="caution">
    <text evidence="1">The sequence shown here is derived from an EMBL/GenBank/DDBJ whole genome shotgun (WGS) entry which is preliminary data.</text>
</comment>
<reference evidence="1" key="1">
    <citation type="submission" date="2019-04" db="EMBL/GenBank/DDBJ databases">
        <title>Microbes associate with the intestines of laboratory mice.</title>
        <authorList>
            <person name="Navarre W."/>
            <person name="Wong E."/>
            <person name="Huang K.C."/>
            <person name="Tropini C."/>
            <person name="Ng K."/>
            <person name="Yu B."/>
        </authorList>
    </citation>
    <scope>NUCLEOTIDE SEQUENCE</scope>
    <source>
        <strain evidence="1">NM86_A22</strain>
    </source>
</reference>
<accession>A0AC61S4G8</accession>
<dbReference type="EMBL" id="SSTG01000100">
    <property type="protein sequence ID" value="THG47021.1"/>
    <property type="molecule type" value="Genomic_DNA"/>
</dbReference>
<protein>
    <submittedName>
        <fullName evidence="1">Uncharacterized protein</fullName>
    </submittedName>
</protein>
<name>A0AC61S4G8_9BACT</name>
<organism evidence="1 2">
    <name type="scientific">Muribaculum caecicola</name>
    <dbReference type="NCBI Taxonomy" id="3038144"/>
    <lineage>
        <taxon>Bacteria</taxon>
        <taxon>Pseudomonadati</taxon>
        <taxon>Bacteroidota</taxon>
        <taxon>Bacteroidia</taxon>
        <taxon>Bacteroidales</taxon>
        <taxon>Muribaculaceae</taxon>
        <taxon>Muribaculum</taxon>
    </lineage>
</organism>
<proteinExistence type="predicted"/>
<evidence type="ECO:0000313" key="1">
    <source>
        <dbReference type="EMBL" id="THG47021.1"/>
    </source>
</evidence>
<dbReference type="Proteomes" id="UP000305401">
    <property type="component" value="Unassembled WGS sequence"/>
</dbReference>
<sequence>MIEHIEYLVCQHDCVVIPGVGAIIAYHAPAYIDSEHSCIYPPKRVLSFNTQINHFDGLLAASVSRREKVSFEKASDMVSKSVSDIMNCLDSQNEVSLGRVGALRKNAENVIEYIPGANTDFSGLLCKYTPVKFEKEPIDSPIAKSEIIKPRKSVIHRFINAAASVIILIMLGFMLSTPIIDNEAVFASMSAFKPANTNAVEQWNFNASEIELNIAIPDHNTATGMAEERNNTTAVEAENMYYVIVASLPNEEIAQKFIAENNNISENFQILKSNKRCRVYIDKANSIDSALKALSQSNRKQQFPDAWIFRK</sequence>
<keyword evidence="2" id="KW-1185">Reference proteome</keyword>